<evidence type="ECO:0000313" key="1">
    <source>
        <dbReference type="EMBL" id="CAG7728186.1"/>
    </source>
</evidence>
<dbReference type="EMBL" id="CAJVCH010159622">
    <property type="protein sequence ID" value="CAG7728186.1"/>
    <property type="molecule type" value="Genomic_DNA"/>
</dbReference>
<reference evidence="1" key="1">
    <citation type="submission" date="2021-06" db="EMBL/GenBank/DDBJ databases">
        <authorList>
            <person name="Hodson N. C."/>
            <person name="Mongue J. A."/>
            <person name="Jaron S. K."/>
        </authorList>
    </citation>
    <scope>NUCLEOTIDE SEQUENCE</scope>
</reference>
<gene>
    <name evidence="1" type="ORF">AFUS01_LOCUS16987</name>
</gene>
<feature type="non-terminal residue" evidence="1">
    <location>
        <position position="1"/>
    </location>
</feature>
<accession>A0A8J2KMQ5</accession>
<proteinExistence type="predicted"/>
<sequence>LITEEIYAKLKLGEFRADDENWDGIKRGFNGSGSGGGPLLMGEQVSKCC</sequence>
<evidence type="ECO:0000313" key="2">
    <source>
        <dbReference type="Proteomes" id="UP000708208"/>
    </source>
</evidence>
<keyword evidence="2" id="KW-1185">Reference proteome</keyword>
<dbReference type="OrthoDB" id="9989112at2759"/>
<name>A0A8J2KMQ5_9HEXA</name>
<organism evidence="1 2">
    <name type="scientific">Allacma fusca</name>
    <dbReference type="NCBI Taxonomy" id="39272"/>
    <lineage>
        <taxon>Eukaryota</taxon>
        <taxon>Metazoa</taxon>
        <taxon>Ecdysozoa</taxon>
        <taxon>Arthropoda</taxon>
        <taxon>Hexapoda</taxon>
        <taxon>Collembola</taxon>
        <taxon>Symphypleona</taxon>
        <taxon>Sminthuridae</taxon>
        <taxon>Allacma</taxon>
    </lineage>
</organism>
<comment type="caution">
    <text evidence="1">The sequence shown here is derived from an EMBL/GenBank/DDBJ whole genome shotgun (WGS) entry which is preliminary data.</text>
</comment>
<protein>
    <submittedName>
        <fullName evidence="1">Uncharacterized protein</fullName>
    </submittedName>
</protein>
<dbReference type="AlphaFoldDB" id="A0A8J2KMQ5"/>
<dbReference type="Proteomes" id="UP000708208">
    <property type="component" value="Unassembled WGS sequence"/>
</dbReference>